<keyword evidence="1" id="KW-0472">Membrane</keyword>
<protein>
    <submittedName>
        <fullName evidence="3">Fatty acid desaturase</fullName>
        <ecNumber evidence="3">1.14.19.-</ecNumber>
    </submittedName>
</protein>
<keyword evidence="3" id="KW-0560">Oxidoreductase</keyword>
<dbReference type="PANTHER" id="PTHR19353">
    <property type="entry name" value="FATTY ACID DESATURASE 2"/>
    <property type="match status" value="1"/>
</dbReference>
<feature type="transmembrane region" description="Helical" evidence="1">
    <location>
        <begin position="170"/>
        <end position="191"/>
    </location>
</feature>
<dbReference type="GO" id="GO:0016717">
    <property type="term" value="F:oxidoreductase activity, acting on paired donors, with oxidation of a pair of donors resulting in the reduction of molecular oxygen to two molecules of water"/>
    <property type="evidence" value="ECO:0007669"/>
    <property type="project" value="TreeGrafter"/>
</dbReference>
<evidence type="ECO:0000259" key="2">
    <source>
        <dbReference type="Pfam" id="PF00487"/>
    </source>
</evidence>
<feature type="transmembrane region" description="Helical" evidence="1">
    <location>
        <begin position="81"/>
        <end position="97"/>
    </location>
</feature>
<feature type="transmembrane region" description="Helical" evidence="1">
    <location>
        <begin position="45"/>
        <end position="61"/>
    </location>
</feature>
<evidence type="ECO:0000313" key="3">
    <source>
        <dbReference type="EMBL" id="CUH62395.1"/>
    </source>
</evidence>
<feature type="transmembrane region" description="Helical" evidence="1">
    <location>
        <begin position="140"/>
        <end position="158"/>
    </location>
</feature>
<feature type="domain" description="Fatty acid desaturase" evidence="2">
    <location>
        <begin position="43"/>
        <end position="288"/>
    </location>
</feature>
<dbReference type="InterPro" id="IPR012171">
    <property type="entry name" value="Fatty_acid_desaturase"/>
</dbReference>
<dbReference type="Pfam" id="PF00487">
    <property type="entry name" value="FA_desaturase"/>
    <property type="match status" value="1"/>
</dbReference>
<dbReference type="PANTHER" id="PTHR19353:SF73">
    <property type="entry name" value="FATTY ACID DESATURASE"/>
    <property type="match status" value="1"/>
</dbReference>
<keyword evidence="1" id="KW-1133">Transmembrane helix</keyword>
<keyword evidence="4" id="KW-1185">Reference proteome</keyword>
<name>A0A0P1F4T2_THAGE</name>
<reference evidence="3 4" key="1">
    <citation type="submission" date="2015-09" db="EMBL/GenBank/DDBJ databases">
        <authorList>
            <consortium name="Swine Surveillance"/>
        </authorList>
    </citation>
    <scope>NUCLEOTIDE SEQUENCE [LARGE SCALE GENOMIC DNA]</scope>
    <source>
        <strain evidence="3 4">CECT 4357</strain>
    </source>
</reference>
<dbReference type="EC" id="1.14.19.-" evidence="3"/>
<evidence type="ECO:0000256" key="1">
    <source>
        <dbReference type="SAM" id="Phobius"/>
    </source>
</evidence>
<sequence>MSVRDHTKAYTEKDNRIAAVSYFGTFLVYFATLFTAIIWASLWWAVIPLVIVNAFAGVRLYVLQHDCGHASLFATRRQNDLAGYGLSVFTLTPYWVMRHNHNLHHAHVGNLDHREDGEIYTMTLAEWNKAGFWQRITYRLYRNPAVLMLVGGVFVYFLRYRWPKNTLRAGIAGVLAHNLALVIWIASIWGLAGWTGLTVWLATAVVAGAIGVFLVYLQHNFEDTYWDRRPDLDPSIAALKGSSALDLGWWWDLGTGNIAYHDIHHYDPRIPSYRLRKCHREISPVLAPQTNIVKWPQAIASFRLKLWDEDNEKLVPFPQSRQHSLATAS</sequence>
<gene>
    <name evidence="3" type="primary">des_1</name>
    <name evidence="3" type="ORF">TG4357_00079</name>
</gene>
<accession>A0A0P1F4T2</accession>
<dbReference type="EMBL" id="CYSA01000003">
    <property type="protein sequence ID" value="CUH62395.1"/>
    <property type="molecule type" value="Genomic_DNA"/>
</dbReference>
<dbReference type="InterPro" id="IPR005804">
    <property type="entry name" value="FA_desaturase_dom"/>
</dbReference>
<dbReference type="Proteomes" id="UP000051587">
    <property type="component" value="Unassembled WGS sequence"/>
</dbReference>
<dbReference type="GO" id="GO:0016020">
    <property type="term" value="C:membrane"/>
    <property type="evidence" value="ECO:0007669"/>
    <property type="project" value="TreeGrafter"/>
</dbReference>
<dbReference type="CDD" id="cd03507">
    <property type="entry name" value="Delta12-FADS-like"/>
    <property type="match status" value="1"/>
</dbReference>
<keyword evidence="1" id="KW-0812">Transmembrane</keyword>
<evidence type="ECO:0000313" key="4">
    <source>
        <dbReference type="Proteomes" id="UP000051587"/>
    </source>
</evidence>
<proteinExistence type="predicted"/>
<dbReference type="RefSeq" id="WP_058260896.1">
    <property type="nucleotide sequence ID" value="NZ_CP051181.1"/>
</dbReference>
<dbReference type="GO" id="GO:0006629">
    <property type="term" value="P:lipid metabolic process"/>
    <property type="evidence" value="ECO:0007669"/>
    <property type="project" value="InterPro"/>
</dbReference>
<feature type="transmembrane region" description="Helical" evidence="1">
    <location>
        <begin position="197"/>
        <end position="217"/>
    </location>
</feature>
<organism evidence="3 4">
    <name type="scientific">Thalassovita gelatinovora</name>
    <name type="common">Thalassobius gelatinovorus</name>
    <dbReference type="NCBI Taxonomy" id="53501"/>
    <lineage>
        <taxon>Bacteria</taxon>
        <taxon>Pseudomonadati</taxon>
        <taxon>Pseudomonadota</taxon>
        <taxon>Alphaproteobacteria</taxon>
        <taxon>Rhodobacterales</taxon>
        <taxon>Roseobacteraceae</taxon>
        <taxon>Thalassovita</taxon>
    </lineage>
</organism>
<dbReference type="AlphaFoldDB" id="A0A0P1F4T2"/>
<feature type="transmembrane region" description="Helical" evidence="1">
    <location>
        <begin position="20"/>
        <end position="39"/>
    </location>
</feature>
<dbReference type="OrthoDB" id="9769653at2"/>
<dbReference type="STRING" id="53501.SAMN04488043_11923"/>